<evidence type="ECO:0000313" key="2">
    <source>
        <dbReference type="EMBL" id="KIO17969.1"/>
    </source>
</evidence>
<dbReference type="Gene3D" id="1.10.510.10">
    <property type="entry name" value="Transferase(Phosphotransferase) domain 1"/>
    <property type="match status" value="1"/>
</dbReference>
<protein>
    <recommendedName>
        <fullName evidence="1">Protein kinase domain-containing protein</fullName>
    </recommendedName>
</protein>
<evidence type="ECO:0000259" key="1">
    <source>
        <dbReference type="PROSITE" id="PS50011"/>
    </source>
</evidence>
<dbReference type="PANTHER" id="PTHR44329">
    <property type="entry name" value="SERINE/THREONINE-PROTEIN KINASE TNNI3K-RELATED"/>
    <property type="match status" value="1"/>
</dbReference>
<dbReference type="PANTHER" id="PTHR44329:SF214">
    <property type="entry name" value="PROTEIN KINASE DOMAIN-CONTAINING PROTEIN"/>
    <property type="match status" value="1"/>
</dbReference>
<dbReference type="InterPro" id="IPR008271">
    <property type="entry name" value="Ser/Thr_kinase_AS"/>
</dbReference>
<evidence type="ECO:0000313" key="3">
    <source>
        <dbReference type="Proteomes" id="UP000054248"/>
    </source>
</evidence>
<dbReference type="OrthoDB" id="346907at2759"/>
<dbReference type="SMART" id="SM00220">
    <property type="entry name" value="S_TKc"/>
    <property type="match status" value="1"/>
</dbReference>
<organism evidence="2 3">
    <name type="scientific">Tulasnella calospora MUT 4182</name>
    <dbReference type="NCBI Taxonomy" id="1051891"/>
    <lineage>
        <taxon>Eukaryota</taxon>
        <taxon>Fungi</taxon>
        <taxon>Dikarya</taxon>
        <taxon>Basidiomycota</taxon>
        <taxon>Agaricomycotina</taxon>
        <taxon>Agaricomycetes</taxon>
        <taxon>Cantharellales</taxon>
        <taxon>Tulasnellaceae</taxon>
        <taxon>Tulasnella</taxon>
    </lineage>
</organism>
<accession>A0A0C3Q4W3</accession>
<dbReference type="STRING" id="1051891.A0A0C3Q4W3"/>
<dbReference type="Pfam" id="PF00069">
    <property type="entry name" value="Pkinase"/>
    <property type="match status" value="1"/>
</dbReference>
<feature type="domain" description="Protein kinase" evidence="1">
    <location>
        <begin position="1"/>
        <end position="179"/>
    </location>
</feature>
<dbReference type="InterPro" id="IPR051681">
    <property type="entry name" value="Ser/Thr_Kinases-Pseudokinases"/>
</dbReference>
<dbReference type="SUPFAM" id="SSF56112">
    <property type="entry name" value="Protein kinase-like (PK-like)"/>
    <property type="match status" value="1"/>
</dbReference>
<dbReference type="PROSITE" id="PS50011">
    <property type="entry name" value="PROTEIN_KINASE_DOM"/>
    <property type="match status" value="1"/>
</dbReference>
<dbReference type="GO" id="GO:0005524">
    <property type="term" value="F:ATP binding"/>
    <property type="evidence" value="ECO:0007669"/>
    <property type="project" value="InterPro"/>
</dbReference>
<gene>
    <name evidence="2" type="ORF">M407DRAFT_84447</name>
</gene>
<dbReference type="InterPro" id="IPR000719">
    <property type="entry name" value="Prot_kinase_dom"/>
</dbReference>
<dbReference type="InterPro" id="IPR011009">
    <property type="entry name" value="Kinase-like_dom_sf"/>
</dbReference>
<dbReference type="Proteomes" id="UP000054248">
    <property type="component" value="Unassembled WGS sequence"/>
</dbReference>
<reference evidence="3" key="2">
    <citation type="submission" date="2015-01" db="EMBL/GenBank/DDBJ databases">
        <title>Evolutionary Origins and Diversification of the Mycorrhizal Mutualists.</title>
        <authorList>
            <consortium name="DOE Joint Genome Institute"/>
            <consortium name="Mycorrhizal Genomics Consortium"/>
            <person name="Kohler A."/>
            <person name="Kuo A."/>
            <person name="Nagy L.G."/>
            <person name="Floudas D."/>
            <person name="Copeland A."/>
            <person name="Barry K.W."/>
            <person name="Cichocki N."/>
            <person name="Veneault-Fourrey C."/>
            <person name="LaButti K."/>
            <person name="Lindquist E.A."/>
            <person name="Lipzen A."/>
            <person name="Lundell T."/>
            <person name="Morin E."/>
            <person name="Murat C."/>
            <person name="Riley R."/>
            <person name="Ohm R."/>
            <person name="Sun H."/>
            <person name="Tunlid A."/>
            <person name="Henrissat B."/>
            <person name="Grigoriev I.V."/>
            <person name="Hibbett D.S."/>
            <person name="Martin F."/>
        </authorList>
    </citation>
    <scope>NUCLEOTIDE SEQUENCE [LARGE SCALE GENOMIC DNA]</scope>
    <source>
        <strain evidence="3">MUT 4182</strain>
    </source>
</reference>
<dbReference type="HOGENOM" id="CLU_000288_7_18_1"/>
<name>A0A0C3Q4W3_9AGAM</name>
<dbReference type="EMBL" id="KN823326">
    <property type="protein sequence ID" value="KIO17969.1"/>
    <property type="molecule type" value="Genomic_DNA"/>
</dbReference>
<dbReference type="PROSITE" id="PS00108">
    <property type="entry name" value="PROTEIN_KINASE_ST"/>
    <property type="match status" value="1"/>
</dbReference>
<dbReference type="AlphaFoldDB" id="A0A0C3Q4W3"/>
<feature type="non-terminal residue" evidence="2">
    <location>
        <position position="1"/>
    </location>
</feature>
<proteinExistence type="predicted"/>
<reference evidence="2 3" key="1">
    <citation type="submission" date="2014-04" db="EMBL/GenBank/DDBJ databases">
        <authorList>
            <consortium name="DOE Joint Genome Institute"/>
            <person name="Kuo A."/>
            <person name="Girlanda M."/>
            <person name="Perotto S."/>
            <person name="Kohler A."/>
            <person name="Nagy L.G."/>
            <person name="Floudas D."/>
            <person name="Copeland A."/>
            <person name="Barry K.W."/>
            <person name="Cichocki N."/>
            <person name="Veneault-Fourrey C."/>
            <person name="LaButti K."/>
            <person name="Lindquist E.A."/>
            <person name="Lipzen A."/>
            <person name="Lundell T."/>
            <person name="Morin E."/>
            <person name="Murat C."/>
            <person name="Sun H."/>
            <person name="Tunlid A."/>
            <person name="Henrissat B."/>
            <person name="Grigoriev I.V."/>
            <person name="Hibbett D.S."/>
            <person name="Martin F."/>
            <person name="Nordberg H.P."/>
            <person name="Cantor M.N."/>
            <person name="Hua S.X."/>
        </authorList>
    </citation>
    <scope>NUCLEOTIDE SEQUENCE [LARGE SCALE GENOMIC DNA]</scope>
    <source>
        <strain evidence="2 3">MUT 4182</strain>
    </source>
</reference>
<sequence length="179" mass="20297">VKRLAREMKVWAPCIHPNILEFTGYYLSKDYKVAYLVCPYMKNGNIKSYLAREAPPLRRRLELAFDTIKGLAYLHSREPPIVHGDLKSLNVLINDQEVALLSDFGLARAMEDKPTGLSTSHGFKGTIRYCSPEVLHGSSREPESDMWAWGCLVLEVSICNFDYELPSVALQTGQIFDRC</sequence>
<dbReference type="GO" id="GO:0004674">
    <property type="term" value="F:protein serine/threonine kinase activity"/>
    <property type="evidence" value="ECO:0007669"/>
    <property type="project" value="TreeGrafter"/>
</dbReference>
<keyword evidence="3" id="KW-1185">Reference proteome</keyword>